<dbReference type="Proteomes" id="UP001147746">
    <property type="component" value="Unassembled WGS sequence"/>
</dbReference>
<sequence length="353" mass="39223">MCKYTYHHFPICGHISNWTVVSCLDLTHQVRTLGQRQGLTCDRVEVKHKFNRKASGTPCVQCDREWCDAVSHDTMDDWLNQNDSTIEGINADRPVFEYSVRINPHASSDPAEYFPSSRDTDEQSDVFADSNFAVRPSPSNSPGNCIEDHGGFVSPSPIFSTRSSVFTFSITDKSTTSDPNSSDWETHESSDSRLHRHIRIRYRRPMLDWKLVNSDCDRVPTASLPRKSPQDSPDSPNTSSMFSETGFFSISSHPSSPTFPNSFAEYVLTEILSDNSASMPYARLSEGIAPIALYDIGYSSEESQQQGHSSPASTSSASSSSANSDMSASPQRFRSARGRTRTPYPRVASKASR</sequence>
<feature type="region of interest" description="Disordered" evidence="1">
    <location>
        <begin position="300"/>
        <end position="353"/>
    </location>
</feature>
<feature type="compositionally biased region" description="Polar residues" evidence="1">
    <location>
        <begin position="230"/>
        <end position="241"/>
    </location>
</feature>
<evidence type="ECO:0000313" key="3">
    <source>
        <dbReference type="Proteomes" id="UP001147746"/>
    </source>
</evidence>
<accession>A0A9W9PW89</accession>
<evidence type="ECO:0000313" key="2">
    <source>
        <dbReference type="EMBL" id="KAJ5315627.1"/>
    </source>
</evidence>
<reference evidence="2" key="2">
    <citation type="journal article" date="2023" name="IMA Fungus">
        <title>Comparative genomic study of the Penicillium genus elucidates a diverse pangenome and 15 lateral gene transfer events.</title>
        <authorList>
            <person name="Petersen C."/>
            <person name="Sorensen T."/>
            <person name="Nielsen M.R."/>
            <person name="Sondergaard T.E."/>
            <person name="Sorensen J.L."/>
            <person name="Fitzpatrick D.A."/>
            <person name="Frisvad J.C."/>
            <person name="Nielsen K.L."/>
        </authorList>
    </citation>
    <scope>NUCLEOTIDE SEQUENCE</scope>
    <source>
        <strain evidence="2">IBT 21472</strain>
    </source>
</reference>
<feature type="region of interest" description="Disordered" evidence="1">
    <location>
        <begin position="220"/>
        <end position="241"/>
    </location>
</feature>
<comment type="caution">
    <text evidence="2">The sequence shown here is derived from an EMBL/GenBank/DDBJ whole genome shotgun (WGS) entry which is preliminary data.</text>
</comment>
<dbReference type="PROSITE" id="PS51257">
    <property type="entry name" value="PROKAR_LIPOPROTEIN"/>
    <property type="match status" value="1"/>
</dbReference>
<protein>
    <submittedName>
        <fullName evidence="2">Uncharacterized protein</fullName>
    </submittedName>
</protein>
<proteinExistence type="predicted"/>
<dbReference type="AlphaFoldDB" id="A0A9W9PW89"/>
<dbReference type="EMBL" id="JAPZBO010000005">
    <property type="protein sequence ID" value="KAJ5315627.1"/>
    <property type="molecule type" value="Genomic_DNA"/>
</dbReference>
<name>A0A9W9PW89_9EURO</name>
<feature type="compositionally biased region" description="Low complexity" evidence="1">
    <location>
        <begin position="300"/>
        <end position="329"/>
    </location>
</feature>
<gene>
    <name evidence="2" type="ORF">N7476_005934</name>
</gene>
<organism evidence="2 3">
    <name type="scientific">Penicillium atrosanguineum</name>
    <dbReference type="NCBI Taxonomy" id="1132637"/>
    <lineage>
        <taxon>Eukaryota</taxon>
        <taxon>Fungi</taxon>
        <taxon>Dikarya</taxon>
        <taxon>Ascomycota</taxon>
        <taxon>Pezizomycotina</taxon>
        <taxon>Eurotiomycetes</taxon>
        <taxon>Eurotiomycetidae</taxon>
        <taxon>Eurotiales</taxon>
        <taxon>Aspergillaceae</taxon>
        <taxon>Penicillium</taxon>
    </lineage>
</organism>
<reference evidence="2" key="1">
    <citation type="submission" date="2022-12" db="EMBL/GenBank/DDBJ databases">
        <authorList>
            <person name="Petersen C."/>
        </authorList>
    </citation>
    <scope>NUCLEOTIDE SEQUENCE</scope>
    <source>
        <strain evidence="2">IBT 21472</strain>
    </source>
</reference>
<evidence type="ECO:0000256" key="1">
    <source>
        <dbReference type="SAM" id="MobiDB-lite"/>
    </source>
</evidence>
<keyword evidence="3" id="KW-1185">Reference proteome</keyword>